<dbReference type="Proteomes" id="UP000198432">
    <property type="component" value="Unassembled WGS sequence"/>
</dbReference>
<dbReference type="RefSeq" id="WP_089317283.1">
    <property type="nucleotide sequence ID" value="NZ_FZOQ01000001.1"/>
</dbReference>
<dbReference type="OrthoDB" id="9810372at2"/>
<evidence type="ECO:0000313" key="3">
    <source>
        <dbReference type="Proteomes" id="UP000198432"/>
    </source>
</evidence>
<protein>
    <submittedName>
        <fullName evidence="2">ROK family protein (Putative glucokinase)</fullName>
    </submittedName>
</protein>
<keyword evidence="3" id="KW-1185">Reference proteome</keyword>
<sequence>MVSLLTENSFIETLNNVERKKHLQKIKIIKHLYVKGAKTNTDICNRFHISSPTSTALLNELMAEGLVEKQGRGKSVGGRKPDLYGLKDNSLFVLSIDMDRFKTRMAIFDNNNNNIAGTQTFSFKISKDLSAVEQLYQYATNLILSSGINTNKLMGIGISMPGLVSPNVGSNYTYLLTPPNSDTLQQVLEKKFNKPVYIQNDVKSATLAEFRFGLAQNKKNVLVISMDWGIGLGVIVDGKLRSGSSGFAGELGHIPLLENGALCHCGKRGCLETVASGIAMARMAKEGIKSGQSSLLNRLSDQEIEQIEPQVVIDAANQGDQYAISILAETGMHLGKGIAILIQLFNPELVILGGKIAEAKQYITVPIQQAINTYCMPQLRETTNIALSGLGKDAGILGSVATVMENIFESQIELAK</sequence>
<dbReference type="InterPro" id="IPR036390">
    <property type="entry name" value="WH_DNA-bd_sf"/>
</dbReference>
<reference evidence="3" key="1">
    <citation type="submission" date="2017-06" db="EMBL/GenBank/DDBJ databases">
        <authorList>
            <person name="Varghese N."/>
            <person name="Submissions S."/>
        </authorList>
    </citation>
    <scope>NUCLEOTIDE SEQUENCE [LARGE SCALE GENOMIC DNA]</scope>
    <source>
        <strain evidence="3">NKM1</strain>
    </source>
</reference>
<dbReference type="GO" id="GO:0006355">
    <property type="term" value="P:regulation of DNA-templated transcription"/>
    <property type="evidence" value="ECO:0007669"/>
    <property type="project" value="UniProtKB-ARBA"/>
</dbReference>
<dbReference type="InterPro" id="IPR000600">
    <property type="entry name" value="ROK"/>
</dbReference>
<dbReference type="InterPro" id="IPR011991">
    <property type="entry name" value="ArsR-like_HTH"/>
</dbReference>
<dbReference type="Gene3D" id="3.30.420.40">
    <property type="match status" value="2"/>
</dbReference>
<dbReference type="Pfam" id="PF13412">
    <property type="entry name" value="HTH_24"/>
    <property type="match status" value="1"/>
</dbReference>
<dbReference type="AlphaFoldDB" id="A0A239B6X7"/>
<dbReference type="InterPro" id="IPR036388">
    <property type="entry name" value="WH-like_DNA-bd_sf"/>
</dbReference>
<name>A0A239B6X7_9BACT</name>
<dbReference type="SUPFAM" id="SSF53067">
    <property type="entry name" value="Actin-like ATPase domain"/>
    <property type="match status" value="1"/>
</dbReference>
<evidence type="ECO:0000313" key="2">
    <source>
        <dbReference type="EMBL" id="SNS03590.1"/>
    </source>
</evidence>
<dbReference type="SUPFAM" id="SSF46785">
    <property type="entry name" value="Winged helix' DNA-binding domain"/>
    <property type="match status" value="1"/>
</dbReference>
<dbReference type="Pfam" id="PF00480">
    <property type="entry name" value="ROK"/>
    <property type="match status" value="1"/>
</dbReference>
<comment type="similarity">
    <text evidence="1">Belongs to the ROK (NagC/XylR) family.</text>
</comment>
<dbReference type="PANTHER" id="PTHR18964">
    <property type="entry name" value="ROK (REPRESSOR, ORF, KINASE) FAMILY"/>
    <property type="match status" value="1"/>
</dbReference>
<accession>A0A239B6X7</accession>
<dbReference type="GO" id="GO:0016301">
    <property type="term" value="F:kinase activity"/>
    <property type="evidence" value="ECO:0007669"/>
    <property type="project" value="UniProtKB-KW"/>
</dbReference>
<gene>
    <name evidence="2" type="ORF">SAMN06296052_101195</name>
</gene>
<dbReference type="EMBL" id="FZOQ01000001">
    <property type="protein sequence ID" value="SNS03590.1"/>
    <property type="molecule type" value="Genomic_DNA"/>
</dbReference>
<dbReference type="Gene3D" id="1.10.10.10">
    <property type="entry name" value="Winged helix-like DNA-binding domain superfamily/Winged helix DNA-binding domain"/>
    <property type="match status" value="1"/>
</dbReference>
<evidence type="ECO:0000256" key="1">
    <source>
        <dbReference type="ARBA" id="ARBA00006479"/>
    </source>
</evidence>
<dbReference type="CDD" id="cd00090">
    <property type="entry name" value="HTH_ARSR"/>
    <property type="match status" value="1"/>
</dbReference>
<organism evidence="2 3">
    <name type="scientific">Pontibacter ummariensis</name>
    <dbReference type="NCBI Taxonomy" id="1610492"/>
    <lineage>
        <taxon>Bacteria</taxon>
        <taxon>Pseudomonadati</taxon>
        <taxon>Bacteroidota</taxon>
        <taxon>Cytophagia</taxon>
        <taxon>Cytophagales</taxon>
        <taxon>Hymenobacteraceae</taxon>
        <taxon>Pontibacter</taxon>
    </lineage>
</organism>
<dbReference type="InterPro" id="IPR049874">
    <property type="entry name" value="ROK_cs"/>
</dbReference>
<dbReference type="PANTHER" id="PTHR18964:SF149">
    <property type="entry name" value="BIFUNCTIONAL UDP-N-ACETYLGLUCOSAMINE 2-EPIMERASE_N-ACETYLMANNOSAMINE KINASE"/>
    <property type="match status" value="1"/>
</dbReference>
<dbReference type="PROSITE" id="PS01125">
    <property type="entry name" value="ROK"/>
    <property type="match status" value="1"/>
</dbReference>
<keyword evidence="2" id="KW-0808">Transferase</keyword>
<keyword evidence="2" id="KW-0418">Kinase</keyword>
<proteinExistence type="inferred from homology"/>
<dbReference type="InterPro" id="IPR043129">
    <property type="entry name" value="ATPase_NBD"/>
</dbReference>